<dbReference type="CDD" id="cd02042">
    <property type="entry name" value="ParAB_family"/>
    <property type="match status" value="1"/>
</dbReference>
<dbReference type="Proteomes" id="UP001219297">
    <property type="component" value="Unassembled WGS sequence"/>
</dbReference>
<evidence type="ECO:0000313" key="3">
    <source>
        <dbReference type="Proteomes" id="UP001219297"/>
    </source>
</evidence>
<dbReference type="Gene3D" id="3.40.50.300">
    <property type="entry name" value="P-loop containing nucleotide triphosphate hydrolases"/>
    <property type="match status" value="1"/>
</dbReference>
<comment type="caution">
    <text evidence="2">The sequence shown here is derived from an EMBL/GenBank/DDBJ whole genome shotgun (WGS) entry which is preliminary data.</text>
</comment>
<dbReference type="PANTHER" id="PTHR13696">
    <property type="entry name" value="P-LOOP CONTAINING NUCLEOSIDE TRIPHOSPHATE HYDROLASE"/>
    <property type="match status" value="1"/>
</dbReference>
<accession>A0ABT5V8Q5</accession>
<keyword evidence="3" id="KW-1185">Reference proteome</keyword>
<dbReference type="InterPro" id="IPR027417">
    <property type="entry name" value="P-loop_NTPase"/>
</dbReference>
<sequence length="296" mass="30722">MIIAICNQKGGVGKTTIATNLAHRIARGADARVLLVDADPQGSATTTLGVEVDADTLTVNDVLAAVSAGAPPETARQAILEVPGWGIDLLPADRALWDRENDTTLGREYRIKTILAPLHDAYETIVVDCPPSLGMLTTGALVAADVALIVTTARETACDGVAEMITTIATIKSLYNPALELAGILVNSYQQGRLDTKRWLTELEATYGDYLLARYMPMREAFPHTATNHTPINNGDPLIEEAFKTLQAALAGNAAPAVPAAPAGTASTRAPAVLASSAAPASTASHTSTAALGACS</sequence>
<dbReference type="Pfam" id="PF13614">
    <property type="entry name" value="AAA_31"/>
    <property type="match status" value="1"/>
</dbReference>
<reference evidence="2 3" key="1">
    <citation type="submission" date="2023-02" db="EMBL/GenBank/DDBJ databases">
        <title>Defining the Infant Male Urobiome and Moving Towards Mechanisms in Urobiome Research.</title>
        <authorList>
            <person name="Reasoner S."/>
            <person name="Flores V."/>
            <person name="Van Horn G."/>
            <person name="Morales G."/>
            <person name="Peard L."/>
            <person name="Abelson B."/>
            <person name="Manuel C."/>
            <person name="Lee J."/>
            <person name="Baker B."/>
            <person name="Williams T."/>
            <person name="Schmitz J."/>
            <person name="Clayton D."/>
            <person name="Hadjifrangiskou M."/>
        </authorList>
    </citation>
    <scope>NUCLEOTIDE SEQUENCE [LARGE SCALE GENOMIC DNA]</scope>
    <source>
        <strain evidence="2 3">AS1053</strain>
    </source>
</reference>
<evidence type="ECO:0000313" key="2">
    <source>
        <dbReference type="EMBL" id="MDE1656990.1"/>
    </source>
</evidence>
<feature type="domain" description="AAA" evidence="1">
    <location>
        <begin position="2"/>
        <end position="180"/>
    </location>
</feature>
<dbReference type="SUPFAM" id="SSF52540">
    <property type="entry name" value="P-loop containing nucleoside triphosphate hydrolases"/>
    <property type="match status" value="1"/>
</dbReference>
<evidence type="ECO:0000259" key="1">
    <source>
        <dbReference type="Pfam" id="PF13614"/>
    </source>
</evidence>
<name>A0ABT5V8Q5_9ACTO</name>
<dbReference type="RefSeq" id="WP_274778641.1">
    <property type="nucleotide sequence ID" value="NZ_CAMXYX010000006.1"/>
</dbReference>
<dbReference type="PANTHER" id="PTHR13696:SF99">
    <property type="entry name" value="COBYRINIC ACID AC-DIAMIDE SYNTHASE"/>
    <property type="match status" value="1"/>
</dbReference>
<protein>
    <submittedName>
        <fullName evidence="2">ParA family protein</fullName>
    </submittedName>
</protein>
<dbReference type="EMBL" id="JARBHI010000020">
    <property type="protein sequence ID" value="MDE1656990.1"/>
    <property type="molecule type" value="Genomic_DNA"/>
</dbReference>
<organism evidence="2 3">
    <name type="scientific">Actinotignum sanguinis</name>
    <dbReference type="NCBI Taxonomy" id="1445614"/>
    <lineage>
        <taxon>Bacteria</taxon>
        <taxon>Bacillati</taxon>
        <taxon>Actinomycetota</taxon>
        <taxon>Actinomycetes</taxon>
        <taxon>Actinomycetales</taxon>
        <taxon>Actinomycetaceae</taxon>
        <taxon>Actinotignum</taxon>
    </lineage>
</organism>
<proteinExistence type="predicted"/>
<dbReference type="InterPro" id="IPR050678">
    <property type="entry name" value="DNA_Partitioning_ATPase"/>
</dbReference>
<gene>
    <name evidence="2" type="ORF">PWJ81_07900</name>
</gene>
<dbReference type="InterPro" id="IPR025669">
    <property type="entry name" value="AAA_dom"/>
</dbReference>